<dbReference type="AlphaFoldDB" id="A0AA38XIV5"/>
<accession>A0AA38XIV5</accession>
<name>A0AA38XIV5_9EURO</name>
<evidence type="ECO:0000313" key="2">
    <source>
        <dbReference type="Proteomes" id="UP001172673"/>
    </source>
</evidence>
<protein>
    <submittedName>
        <fullName evidence="1">Uncharacterized protein</fullName>
    </submittedName>
</protein>
<sequence length="599" mass="67506">MSVSNNVAVVALLVSLVALIISLAQLLQQIFGTAVGYRQCNPSVIGPWSKTRRRVFHLWELRLETLFQTPEFTLTSNIASSSSEKLGDKKPDLPQRRPFFRETKQEELIVVDGTSTSMQLTLASNQGRNDDSGRAGPGSQPQAVGWLSFLQQIHNHEALYRFLQPNSAPPLASHPGKPQHAFQLPAIKKIQRSWDFMPTDALRPLASAHLGDLLILTYRMFLGWYDLQLGKRSLRAEGHGHSLTQIEIRGLGIVLEYRFAASGMSKPADRPFSGHFVPSQEADMMAFGLIPVSKEMGMSQEYFDLGKEDYNLGLLDMLGALHVDGALLDEFRSQLRKPLDEFFDVANETLPMVAPFIPLEGLGAVRVIPPFSPKRAQSLIRWREGRLVLLHRLRSHIETDPDRVTPQTKHVYDVLQTLNTDRSWGRRFARPRDYGYDPVLGLNADNDAKCELLQYLRDEFSNANQFLRNHLPEGSYADLVALHLAMAFRAQRKAKDTKAEQRRVGTPDAVGGVISWMTESAHLYVDNLESICQDMQKRCADNLKSAEVPLIPALPIIADAWWSMMLRAILWQLSVIFEDLPGLPYRSNLYGDTTQIWIS</sequence>
<keyword evidence="2" id="KW-1185">Reference proteome</keyword>
<gene>
    <name evidence="1" type="ORF">H2200_002059</name>
</gene>
<proteinExistence type="predicted"/>
<dbReference type="EMBL" id="JAPDRK010000003">
    <property type="protein sequence ID" value="KAJ9613923.1"/>
    <property type="molecule type" value="Genomic_DNA"/>
</dbReference>
<reference evidence="1" key="1">
    <citation type="submission" date="2022-10" db="EMBL/GenBank/DDBJ databases">
        <title>Culturing micro-colonial fungi from biological soil crusts in the Mojave desert and describing Neophaeococcomyces mojavensis, and introducing the new genera and species Taxawa tesnikishii.</title>
        <authorList>
            <person name="Kurbessoian T."/>
            <person name="Stajich J.E."/>
        </authorList>
    </citation>
    <scope>NUCLEOTIDE SEQUENCE</scope>
    <source>
        <strain evidence="1">TK_41</strain>
    </source>
</reference>
<organism evidence="1 2">
    <name type="scientific">Cladophialophora chaetospira</name>
    <dbReference type="NCBI Taxonomy" id="386627"/>
    <lineage>
        <taxon>Eukaryota</taxon>
        <taxon>Fungi</taxon>
        <taxon>Dikarya</taxon>
        <taxon>Ascomycota</taxon>
        <taxon>Pezizomycotina</taxon>
        <taxon>Eurotiomycetes</taxon>
        <taxon>Chaetothyriomycetidae</taxon>
        <taxon>Chaetothyriales</taxon>
        <taxon>Herpotrichiellaceae</taxon>
        <taxon>Cladophialophora</taxon>
    </lineage>
</organism>
<evidence type="ECO:0000313" key="1">
    <source>
        <dbReference type="EMBL" id="KAJ9613923.1"/>
    </source>
</evidence>
<comment type="caution">
    <text evidence="1">The sequence shown here is derived from an EMBL/GenBank/DDBJ whole genome shotgun (WGS) entry which is preliminary data.</text>
</comment>
<dbReference type="Proteomes" id="UP001172673">
    <property type="component" value="Unassembled WGS sequence"/>
</dbReference>